<sequence length="359" mass="41482">MQTMARSVVWSRGRLLDPETANDMLDQVSEFLDQLETLTQQHVPQGYSAPLVRGSSGRPRFCITEEQLRFLLEYNFSTKQMAEILCVSRRTVKRRLRWRIVIHGGIDGYSRLVVFLKASSNNRSDTVFHSFVEAIGQYGLPSRVRCDNGGENNAVCLFMNVFRGFTRGSALRGRSTHNQRIERLWRDVWRGISNTYYALFMLLESEGKIYSTNEMHLWALHYVYIPRINRDLQLFIRQWNHHKLRTERYMSPHQLFIRGCLSQLTRNQTGIRGILGADEEPVADVYIPPASEEVPPQDFQTIFNWPESVEIPANHFNIQGGVMEQLVQQVNPLGGRRDDLGTDLLEQVINFLGNIPQPI</sequence>
<organism evidence="2 3">
    <name type="scientific">Phoxinus phoxinus</name>
    <name type="common">Eurasian minnow</name>
    <dbReference type="NCBI Taxonomy" id="58324"/>
    <lineage>
        <taxon>Eukaryota</taxon>
        <taxon>Metazoa</taxon>
        <taxon>Chordata</taxon>
        <taxon>Craniata</taxon>
        <taxon>Vertebrata</taxon>
        <taxon>Euteleostomi</taxon>
        <taxon>Actinopterygii</taxon>
        <taxon>Neopterygii</taxon>
        <taxon>Teleostei</taxon>
        <taxon>Ostariophysi</taxon>
        <taxon>Cypriniformes</taxon>
        <taxon>Leuciscidae</taxon>
        <taxon>Phoxininae</taxon>
        <taxon>Phoxinus</taxon>
    </lineage>
</organism>
<protein>
    <recommendedName>
        <fullName evidence="1">Integrase core domain-containing protein</fullName>
    </recommendedName>
</protein>
<name>A0AAN9DBW4_9TELE</name>
<proteinExistence type="predicted"/>
<comment type="caution">
    <text evidence="2">The sequence shown here is derived from an EMBL/GenBank/DDBJ whole genome shotgun (WGS) entry which is preliminary data.</text>
</comment>
<dbReference type="Gene3D" id="3.30.420.10">
    <property type="entry name" value="Ribonuclease H-like superfamily/Ribonuclease H"/>
    <property type="match status" value="1"/>
</dbReference>
<feature type="domain" description="Integrase core" evidence="1">
    <location>
        <begin position="94"/>
        <end position="269"/>
    </location>
</feature>
<dbReference type="InterPro" id="IPR012337">
    <property type="entry name" value="RNaseH-like_sf"/>
</dbReference>
<dbReference type="Proteomes" id="UP001364617">
    <property type="component" value="Unassembled WGS sequence"/>
</dbReference>
<dbReference type="PANTHER" id="PTHR46791:SF5">
    <property type="entry name" value="CLR5 DOMAIN-CONTAINING PROTEIN-RELATED"/>
    <property type="match status" value="1"/>
</dbReference>
<dbReference type="InterPro" id="IPR036397">
    <property type="entry name" value="RNaseH_sf"/>
</dbReference>
<dbReference type="PANTHER" id="PTHR46791">
    <property type="entry name" value="EXPRESSED PROTEIN"/>
    <property type="match status" value="1"/>
</dbReference>
<dbReference type="InterPro" id="IPR058913">
    <property type="entry name" value="Integrase_dom_put"/>
</dbReference>
<dbReference type="SUPFAM" id="SSF53098">
    <property type="entry name" value="Ribonuclease H-like"/>
    <property type="match status" value="1"/>
</dbReference>
<dbReference type="EMBL" id="JAYKXH010000007">
    <property type="protein sequence ID" value="KAK7162424.1"/>
    <property type="molecule type" value="Genomic_DNA"/>
</dbReference>
<evidence type="ECO:0000259" key="1">
    <source>
        <dbReference type="Pfam" id="PF24764"/>
    </source>
</evidence>
<dbReference type="GO" id="GO:0003676">
    <property type="term" value="F:nucleic acid binding"/>
    <property type="evidence" value="ECO:0007669"/>
    <property type="project" value="InterPro"/>
</dbReference>
<dbReference type="Pfam" id="PF24764">
    <property type="entry name" value="rva_4"/>
    <property type="match status" value="1"/>
</dbReference>
<keyword evidence="3" id="KW-1185">Reference proteome</keyword>
<gene>
    <name evidence="2" type="ORF">R3I93_006657</name>
</gene>
<reference evidence="2 3" key="1">
    <citation type="submission" date="2024-02" db="EMBL/GenBank/DDBJ databases">
        <title>Chromosome-level genome assembly of the Eurasian Minnow (Phoxinus phoxinus).</title>
        <authorList>
            <person name="Oriowo T.O."/>
            <person name="Martin S."/>
            <person name="Stange M."/>
            <person name="Chrysostomakis Y."/>
            <person name="Brown T."/>
            <person name="Winkler S."/>
            <person name="Kukowka S."/>
            <person name="Myers E.W."/>
            <person name="Bohne A."/>
        </authorList>
    </citation>
    <scope>NUCLEOTIDE SEQUENCE [LARGE SCALE GENOMIC DNA]</scope>
    <source>
        <strain evidence="2">ZFMK-TIS-60720</strain>
        <tissue evidence="2">Whole Organism</tissue>
    </source>
</reference>
<evidence type="ECO:0000313" key="2">
    <source>
        <dbReference type="EMBL" id="KAK7162424.1"/>
    </source>
</evidence>
<accession>A0AAN9DBW4</accession>
<evidence type="ECO:0000313" key="3">
    <source>
        <dbReference type="Proteomes" id="UP001364617"/>
    </source>
</evidence>
<dbReference type="AlphaFoldDB" id="A0AAN9DBW4"/>